<protein>
    <submittedName>
        <fullName evidence="2">Uncharacterized protein</fullName>
    </submittedName>
</protein>
<comment type="caution">
    <text evidence="2">The sequence shown here is derived from an EMBL/GenBank/DDBJ whole genome shotgun (WGS) entry which is preliminary data.</text>
</comment>
<feature type="region of interest" description="Disordered" evidence="1">
    <location>
        <begin position="85"/>
        <end position="109"/>
    </location>
</feature>
<name>A0A8T0FLW1_ARGBR</name>
<reference evidence="2" key="1">
    <citation type="journal article" date="2020" name="bioRxiv">
        <title>Chromosome-level reference genome of the European wasp spider Argiope bruennichi: a resource for studies on range expansion and evolutionary adaptation.</title>
        <authorList>
            <person name="Sheffer M.M."/>
            <person name="Hoppe A."/>
            <person name="Krehenwinkel H."/>
            <person name="Uhl G."/>
            <person name="Kuss A.W."/>
            <person name="Jensen L."/>
            <person name="Jensen C."/>
            <person name="Gillespie R.G."/>
            <person name="Hoff K.J."/>
            <person name="Prost S."/>
        </authorList>
    </citation>
    <scope>NUCLEOTIDE SEQUENCE</scope>
</reference>
<proteinExistence type="predicted"/>
<dbReference type="EMBL" id="JABXBU010000011">
    <property type="protein sequence ID" value="KAF8790559.1"/>
    <property type="molecule type" value="Genomic_DNA"/>
</dbReference>
<accession>A0A8T0FLW1</accession>
<keyword evidence="3" id="KW-1185">Reference proteome</keyword>
<evidence type="ECO:0000313" key="3">
    <source>
        <dbReference type="Proteomes" id="UP000807504"/>
    </source>
</evidence>
<dbReference type="Proteomes" id="UP000807504">
    <property type="component" value="Unassembled WGS sequence"/>
</dbReference>
<sequence>MFLIGFLLDASRGTPSEQWTLMPYGTPMKNEPGEQNSAFQETNGVERRENALESLEKFCNTEFETLNKNQTNSLDHSNPWKMDVAKKQHNDSKSCSSPESKKGKQLTSIIDQLTINKTKDSTSDSKNKKKKDFQTSWQQFSANDARLVWDYERKCRSFLTKRCYLLILKMMPAFPGLIKMLNKFLKHRLLNVPTHGLKSQKASRGPIFQLLAAKDASSESHCVDFLIRKILN</sequence>
<organism evidence="2 3">
    <name type="scientific">Argiope bruennichi</name>
    <name type="common">Wasp spider</name>
    <name type="synonym">Aranea bruennichi</name>
    <dbReference type="NCBI Taxonomy" id="94029"/>
    <lineage>
        <taxon>Eukaryota</taxon>
        <taxon>Metazoa</taxon>
        <taxon>Ecdysozoa</taxon>
        <taxon>Arthropoda</taxon>
        <taxon>Chelicerata</taxon>
        <taxon>Arachnida</taxon>
        <taxon>Araneae</taxon>
        <taxon>Araneomorphae</taxon>
        <taxon>Entelegynae</taxon>
        <taxon>Araneoidea</taxon>
        <taxon>Araneidae</taxon>
        <taxon>Argiope</taxon>
    </lineage>
</organism>
<reference evidence="2" key="2">
    <citation type="submission" date="2020-06" db="EMBL/GenBank/DDBJ databases">
        <authorList>
            <person name="Sheffer M."/>
        </authorList>
    </citation>
    <scope>NUCLEOTIDE SEQUENCE</scope>
</reference>
<dbReference type="AlphaFoldDB" id="A0A8T0FLW1"/>
<evidence type="ECO:0000313" key="2">
    <source>
        <dbReference type="EMBL" id="KAF8790559.1"/>
    </source>
</evidence>
<gene>
    <name evidence="2" type="ORF">HNY73_005564</name>
</gene>
<evidence type="ECO:0000256" key="1">
    <source>
        <dbReference type="SAM" id="MobiDB-lite"/>
    </source>
</evidence>